<dbReference type="InterPro" id="IPR022385">
    <property type="entry name" value="Rhs_assc_core"/>
</dbReference>
<sequence length="177" mass="19448">MTDPNGLYYMRARYLHPGLKRFLNRDILRGDVTEGQTFNRFAYVNGDPVGFIDPLGLAGLGTDDCPKRNKEKGKAEGTGKPVRPEAAVTGSKKHGVKWKEGPARAKNEGKPQGQWNKADLDYATEKANTLKPGESGYFDLPKGSKSIVYMPDGTTASATKMWVRNNGTGTWHGYPMP</sequence>
<dbReference type="Gene3D" id="2.180.10.10">
    <property type="entry name" value="RHS repeat-associated core"/>
    <property type="match status" value="1"/>
</dbReference>
<evidence type="ECO:0008006" key="4">
    <source>
        <dbReference type="Google" id="ProtNLM"/>
    </source>
</evidence>
<dbReference type="OrthoDB" id="41445at2"/>
<feature type="region of interest" description="Disordered" evidence="1">
    <location>
        <begin position="62"/>
        <end position="115"/>
    </location>
</feature>
<organism evidence="2 3">
    <name type="scientific">Brevibacillus laterosporus</name>
    <name type="common">Bacillus laterosporus</name>
    <dbReference type="NCBI Taxonomy" id="1465"/>
    <lineage>
        <taxon>Bacteria</taxon>
        <taxon>Bacillati</taxon>
        <taxon>Bacillota</taxon>
        <taxon>Bacilli</taxon>
        <taxon>Bacillales</taxon>
        <taxon>Paenibacillaceae</taxon>
        <taxon>Brevibacillus</taxon>
    </lineage>
</organism>
<feature type="compositionally biased region" description="Basic and acidic residues" evidence="1">
    <location>
        <begin position="64"/>
        <end position="77"/>
    </location>
</feature>
<protein>
    <recommendedName>
        <fullName evidence="4">RHS repeat-associated core domain-containing protein</fullName>
    </recommendedName>
</protein>
<proteinExistence type="predicted"/>
<dbReference type="AlphaFoldDB" id="A0A518V7K0"/>
<reference evidence="2 3" key="1">
    <citation type="submission" date="2018-11" db="EMBL/GenBank/DDBJ databases">
        <title>Phylogenetic determinants of toxin gene distribution in genomes of Brevibacillus laterosporus.</title>
        <authorList>
            <person name="Glare T.R."/>
            <person name="Durrant A."/>
            <person name="Berry C."/>
            <person name="Palma L."/>
            <person name="Ormskirk M."/>
            <person name="Cox M.O."/>
        </authorList>
    </citation>
    <scope>NUCLEOTIDE SEQUENCE [LARGE SCALE GENOMIC DNA]</scope>
    <source>
        <strain evidence="2 3">1821L</strain>
    </source>
</reference>
<keyword evidence="3" id="KW-1185">Reference proteome</keyword>
<evidence type="ECO:0000313" key="3">
    <source>
        <dbReference type="Proteomes" id="UP000319432"/>
    </source>
</evidence>
<feature type="compositionally biased region" description="Basic and acidic residues" evidence="1">
    <location>
        <begin position="97"/>
        <end position="109"/>
    </location>
</feature>
<evidence type="ECO:0000313" key="2">
    <source>
        <dbReference type="EMBL" id="QDX92976.1"/>
    </source>
</evidence>
<name>A0A518V7K0_BRELA</name>
<evidence type="ECO:0000256" key="1">
    <source>
        <dbReference type="SAM" id="MobiDB-lite"/>
    </source>
</evidence>
<dbReference type="Proteomes" id="UP000319432">
    <property type="component" value="Chromosome"/>
</dbReference>
<accession>A0A518V7K0</accession>
<gene>
    <name evidence="2" type="ORF">EEL30_12055</name>
</gene>
<dbReference type="EMBL" id="CP033464">
    <property type="protein sequence ID" value="QDX92976.1"/>
    <property type="molecule type" value="Genomic_DNA"/>
</dbReference>
<dbReference type="NCBIfam" id="TIGR03696">
    <property type="entry name" value="Rhs_assc_core"/>
    <property type="match status" value="1"/>
</dbReference>